<comment type="caution">
    <text evidence="3">The sequence shown here is derived from an EMBL/GenBank/DDBJ whole genome shotgun (WGS) entry which is preliminary data.</text>
</comment>
<gene>
    <name evidence="3" type="ORF">E2C01_025242</name>
</gene>
<name>A0A5B7ECU4_PORTR</name>
<evidence type="ECO:0000256" key="1">
    <source>
        <dbReference type="SAM" id="MobiDB-lite"/>
    </source>
</evidence>
<feature type="region of interest" description="Disordered" evidence="1">
    <location>
        <begin position="18"/>
        <end position="40"/>
    </location>
</feature>
<organism evidence="3 4">
    <name type="scientific">Portunus trituberculatus</name>
    <name type="common">Swimming crab</name>
    <name type="synonym">Neptunus trituberculatus</name>
    <dbReference type="NCBI Taxonomy" id="210409"/>
    <lineage>
        <taxon>Eukaryota</taxon>
        <taxon>Metazoa</taxon>
        <taxon>Ecdysozoa</taxon>
        <taxon>Arthropoda</taxon>
        <taxon>Crustacea</taxon>
        <taxon>Multicrustacea</taxon>
        <taxon>Malacostraca</taxon>
        <taxon>Eumalacostraca</taxon>
        <taxon>Eucarida</taxon>
        <taxon>Decapoda</taxon>
        <taxon>Pleocyemata</taxon>
        <taxon>Brachyura</taxon>
        <taxon>Eubrachyura</taxon>
        <taxon>Portunoidea</taxon>
        <taxon>Portunidae</taxon>
        <taxon>Portuninae</taxon>
        <taxon>Portunus</taxon>
    </lineage>
</organism>
<protein>
    <submittedName>
        <fullName evidence="3">Uncharacterized protein</fullName>
    </submittedName>
</protein>
<accession>A0A5B7ECU4</accession>
<keyword evidence="4" id="KW-1185">Reference proteome</keyword>
<reference evidence="3 4" key="1">
    <citation type="submission" date="2019-05" db="EMBL/GenBank/DDBJ databases">
        <title>Another draft genome of Portunus trituberculatus and its Hox gene families provides insights of decapod evolution.</title>
        <authorList>
            <person name="Jeong J.-H."/>
            <person name="Song I."/>
            <person name="Kim S."/>
            <person name="Choi T."/>
            <person name="Kim D."/>
            <person name="Ryu S."/>
            <person name="Kim W."/>
        </authorList>
    </citation>
    <scope>NUCLEOTIDE SEQUENCE [LARGE SCALE GENOMIC DNA]</scope>
    <source>
        <tissue evidence="3">Muscle</tissue>
    </source>
</reference>
<evidence type="ECO:0000256" key="2">
    <source>
        <dbReference type="SAM" id="SignalP"/>
    </source>
</evidence>
<dbReference type="EMBL" id="VSRR010002531">
    <property type="protein sequence ID" value="MPC31942.1"/>
    <property type="molecule type" value="Genomic_DNA"/>
</dbReference>
<evidence type="ECO:0000313" key="4">
    <source>
        <dbReference type="Proteomes" id="UP000324222"/>
    </source>
</evidence>
<dbReference type="AlphaFoldDB" id="A0A5B7ECU4"/>
<feature type="region of interest" description="Disordered" evidence="1">
    <location>
        <begin position="73"/>
        <end position="97"/>
    </location>
</feature>
<proteinExistence type="predicted"/>
<feature type="chain" id="PRO_5022992462" evidence="2">
    <location>
        <begin position="16"/>
        <end position="145"/>
    </location>
</feature>
<keyword evidence="2" id="KW-0732">Signal</keyword>
<dbReference type="Proteomes" id="UP000324222">
    <property type="component" value="Unassembled WGS sequence"/>
</dbReference>
<evidence type="ECO:0000313" key="3">
    <source>
        <dbReference type="EMBL" id="MPC31942.1"/>
    </source>
</evidence>
<sequence>MLAIIICCLHQTNFALTPAPPPPSTRQLPPSASLHRNHAASSVVGVMERKQRCSGCVTDARCVMDSLHDHSRLNNAGNENKGSSKNHALKSPQASHTPLVTELARDKHLDQSVFRLSLRIRSSEIVGIVLHDGEKRVPLTLQDTQ</sequence>
<feature type="signal peptide" evidence="2">
    <location>
        <begin position="1"/>
        <end position="15"/>
    </location>
</feature>